<dbReference type="InterPro" id="IPR011991">
    <property type="entry name" value="ArsR-like_HTH"/>
</dbReference>
<dbReference type="SUPFAM" id="SSF46785">
    <property type="entry name" value="Winged helix' DNA-binding domain"/>
    <property type="match status" value="1"/>
</dbReference>
<dbReference type="KEGG" id="xfs:D934_05010"/>
<dbReference type="GO" id="GO:0005829">
    <property type="term" value="C:cytosol"/>
    <property type="evidence" value="ECO:0007669"/>
    <property type="project" value="TreeGrafter"/>
</dbReference>
<proteinExistence type="predicted"/>
<organism evidence="1 2">
    <name type="scientific">Xylella fastidiosa subsp. sandyi Ann-1</name>
    <dbReference type="NCBI Taxonomy" id="155920"/>
    <lineage>
        <taxon>Bacteria</taxon>
        <taxon>Pseudomonadati</taxon>
        <taxon>Pseudomonadota</taxon>
        <taxon>Gammaproteobacteria</taxon>
        <taxon>Lysobacterales</taxon>
        <taxon>Lysobacteraceae</taxon>
        <taxon>Xylella</taxon>
    </lineage>
</organism>
<accession>A0A060HA34</accession>
<dbReference type="InterPro" id="IPR036390">
    <property type="entry name" value="WH_DNA-bd_sf"/>
</dbReference>
<name>A0A060HA34_XYLFS</name>
<dbReference type="CDD" id="cd00090">
    <property type="entry name" value="HTH_ARSR"/>
    <property type="match status" value="1"/>
</dbReference>
<dbReference type="Gene3D" id="1.10.10.10">
    <property type="entry name" value="Winged helix-like DNA-binding domain superfamily/Winged helix DNA-binding domain"/>
    <property type="match status" value="1"/>
</dbReference>
<evidence type="ECO:0000313" key="1">
    <source>
        <dbReference type="EMBL" id="AIC09792.1"/>
    </source>
</evidence>
<dbReference type="InterPro" id="IPR036388">
    <property type="entry name" value="WH-like_DNA-bd_sf"/>
</dbReference>
<dbReference type="NCBIfam" id="TIGR00738">
    <property type="entry name" value="rrf2_super"/>
    <property type="match status" value="1"/>
</dbReference>
<dbReference type="InterPro" id="IPR014290">
    <property type="entry name" value="SUF_FeS_clus_asmbl_reg"/>
</dbReference>
<protein>
    <submittedName>
        <fullName evidence="1">Rrf2 family transcriptional regulator</fullName>
    </submittedName>
</protein>
<dbReference type="HOGENOM" id="CLU_107144_1_2_6"/>
<dbReference type="PANTHER" id="PTHR33221">
    <property type="entry name" value="WINGED HELIX-TURN-HELIX TRANSCRIPTIONAL REGULATOR, RRF2 FAMILY"/>
    <property type="match status" value="1"/>
</dbReference>
<reference evidence="1 2" key="1">
    <citation type="submission" date="2013-08" db="EMBL/GenBank/DDBJ databases">
        <authorList>
            <person name="Stouthamer R."/>
            <person name="Nunney L."/>
        </authorList>
    </citation>
    <scope>NUCLEOTIDE SEQUENCE [LARGE SCALE GENOMIC DNA]</scope>
    <source>
        <strain evidence="2">ann-1</strain>
    </source>
</reference>
<dbReference type="NCBIfam" id="TIGR02944">
    <property type="entry name" value="suf_reg_Xantho"/>
    <property type="match status" value="1"/>
</dbReference>
<dbReference type="Pfam" id="PF02082">
    <property type="entry name" value="Rrf2"/>
    <property type="match status" value="1"/>
</dbReference>
<dbReference type="AlphaFoldDB" id="A0A060HA34"/>
<gene>
    <name evidence="1" type="ORF">D934_05010</name>
</gene>
<dbReference type="GeneID" id="93904474"/>
<dbReference type="GO" id="GO:0003700">
    <property type="term" value="F:DNA-binding transcription factor activity"/>
    <property type="evidence" value="ECO:0007669"/>
    <property type="project" value="TreeGrafter"/>
</dbReference>
<dbReference type="EMBL" id="CP006696">
    <property type="protein sequence ID" value="AIC09792.1"/>
    <property type="molecule type" value="Genomic_DNA"/>
</dbReference>
<dbReference type="Proteomes" id="UP000027215">
    <property type="component" value="Chromosome"/>
</dbReference>
<dbReference type="InterPro" id="IPR000944">
    <property type="entry name" value="Tscrpt_reg_Rrf2"/>
</dbReference>
<dbReference type="PATRIC" id="fig|155920.8.peg.1197"/>
<evidence type="ECO:0000313" key="2">
    <source>
        <dbReference type="Proteomes" id="UP000027215"/>
    </source>
</evidence>
<dbReference type="PANTHER" id="PTHR33221:SF2">
    <property type="entry name" value="TRANSCRIPTIONAL REGULATOR"/>
    <property type="match status" value="1"/>
</dbReference>
<dbReference type="RefSeq" id="WP_004089061.1">
    <property type="nucleotide sequence ID" value="NZ_CP006696.1"/>
</dbReference>
<dbReference type="PROSITE" id="PS51197">
    <property type="entry name" value="HTH_RRF2_2"/>
    <property type="match status" value="1"/>
</dbReference>
<sequence length="153" mass="16275">MLRVTKLTDYASVVLTVLAAHPGVVLSANELAEHSGLEPPTVSKILKPLSQAGLVAGRRGAYGGYRLARTPGEITLIQIVEAIEGPLAITECSQDHNQCSITHQCGIRSNWQLINTLIAQALRSITLAQMLAPLPAFSTHSQPRTIAASITTT</sequence>